<feature type="compositionally biased region" description="Polar residues" evidence="1">
    <location>
        <begin position="430"/>
        <end position="444"/>
    </location>
</feature>
<dbReference type="PROSITE" id="PS00028">
    <property type="entry name" value="ZINC_FINGER_C2H2_1"/>
    <property type="match status" value="1"/>
</dbReference>
<feature type="region of interest" description="Disordered" evidence="1">
    <location>
        <begin position="541"/>
        <end position="578"/>
    </location>
</feature>
<evidence type="ECO:0000259" key="2">
    <source>
        <dbReference type="PROSITE" id="PS00028"/>
    </source>
</evidence>
<dbReference type="GO" id="GO:0006357">
    <property type="term" value="P:regulation of transcription by RNA polymerase II"/>
    <property type="evidence" value="ECO:0007669"/>
    <property type="project" value="TreeGrafter"/>
</dbReference>
<evidence type="ECO:0000313" key="4">
    <source>
        <dbReference type="Proteomes" id="UP000290809"/>
    </source>
</evidence>
<feature type="compositionally biased region" description="Polar residues" evidence="1">
    <location>
        <begin position="755"/>
        <end position="764"/>
    </location>
</feature>
<feature type="non-terminal residue" evidence="3">
    <location>
        <position position="1"/>
    </location>
</feature>
<reference evidence="3 4" key="1">
    <citation type="journal article" date="2019" name="PLoS Pathog.">
        <title>Genome sequence of the bovine parasite Schistosoma bovis Tanzania.</title>
        <authorList>
            <person name="Oey H."/>
            <person name="Zakrzewski M."/>
            <person name="Gobert G."/>
            <person name="Gravermann K."/>
            <person name="Stoye J."/>
            <person name="Jones M."/>
            <person name="Mcmanus D."/>
            <person name="Krause L."/>
        </authorList>
    </citation>
    <scope>NUCLEOTIDE SEQUENCE [LARGE SCALE GENOMIC DNA]</scope>
    <source>
        <strain evidence="3 4">TAN1997</strain>
    </source>
</reference>
<evidence type="ECO:0000313" key="3">
    <source>
        <dbReference type="EMBL" id="RTG85436.1"/>
    </source>
</evidence>
<feature type="compositionally biased region" description="Basic residues" evidence="1">
    <location>
        <begin position="407"/>
        <end position="420"/>
    </location>
</feature>
<dbReference type="PANTHER" id="PTHR21564">
    <property type="entry name" value="BRAKELESS PROTEIN"/>
    <property type="match status" value="1"/>
</dbReference>
<evidence type="ECO:0000256" key="1">
    <source>
        <dbReference type="SAM" id="MobiDB-lite"/>
    </source>
</evidence>
<feature type="region of interest" description="Disordered" evidence="1">
    <location>
        <begin position="855"/>
        <end position="894"/>
    </location>
</feature>
<name>A0A430QD40_SCHBO</name>
<organism evidence="3 4">
    <name type="scientific">Schistosoma bovis</name>
    <name type="common">Blood fluke</name>
    <dbReference type="NCBI Taxonomy" id="6184"/>
    <lineage>
        <taxon>Eukaryota</taxon>
        <taxon>Metazoa</taxon>
        <taxon>Spiralia</taxon>
        <taxon>Lophotrochozoa</taxon>
        <taxon>Platyhelminthes</taxon>
        <taxon>Trematoda</taxon>
        <taxon>Digenea</taxon>
        <taxon>Strigeidida</taxon>
        <taxon>Schistosomatoidea</taxon>
        <taxon>Schistosomatidae</taxon>
        <taxon>Schistosoma</taxon>
    </lineage>
</organism>
<keyword evidence="4" id="KW-1185">Reference proteome</keyword>
<feature type="compositionally biased region" description="Low complexity" evidence="1">
    <location>
        <begin position="771"/>
        <end position="808"/>
    </location>
</feature>
<feature type="region of interest" description="Disordered" evidence="1">
    <location>
        <begin position="389"/>
        <end position="444"/>
    </location>
</feature>
<gene>
    <name evidence="3" type="ORF">DC041_0000301</name>
</gene>
<feature type="compositionally biased region" description="Basic and acidic residues" evidence="1">
    <location>
        <begin position="356"/>
        <end position="366"/>
    </location>
</feature>
<feature type="domain" description="C2H2-type" evidence="2">
    <location>
        <begin position="472"/>
        <end position="496"/>
    </location>
</feature>
<proteinExistence type="predicted"/>
<protein>
    <recommendedName>
        <fullName evidence="2">C2H2-type domain-containing protein</fullName>
    </recommendedName>
</protein>
<accession>A0A430QD40</accession>
<feature type="region of interest" description="Disordered" evidence="1">
    <location>
        <begin position="743"/>
        <end position="818"/>
    </location>
</feature>
<dbReference type="EMBL" id="QMKO01001974">
    <property type="protein sequence ID" value="RTG85436.1"/>
    <property type="molecule type" value="Genomic_DNA"/>
</dbReference>
<dbReference type="InterPro" id="IPR013087">
    <property type="entry name" value="Znf_C2H2_type"/>
</dbReference>
<feature type="region of interest" description="Disordered" evidence="1">
    <location>
        <begin position="327"/>
        <end position="375"/>
    </location>
</feature>
<dbReference type="AlphaFoldDB" id="A0A430QD40"/>
<sequence length="894" mass="98565">DQFNWDFVSMIESMRHRGPTDELSPSVYLDKHCSDATMLSNDSTKSDQQQGIYCTTVTSKSTGLSPVLTRIHPSNVSSCFSQSNRVQRHDFKSKYSSQLNNLNSSQEINKTGRYINHRKIRKKSKRETRFQMNGNMDPNFHSLKVTIRRTYKSNKLENGICSIVNTPNDESMNHDVSHQSLNHINDNNSIKQCETQLYDEKLDQDMYKPELLSVFEKPCHFVDSSTSTVDSATLTEPDLLGPCEPGTKVVVEGVVWLEATGMLVLSLHWRGRNYMGTLLDSSKQTFAPTCMDKGVASALNLLRGRKSWCDPHRGYQARGLHHFHHLRHHRRGGGSTTGISMTTRSASAAAAAASQDSREGSVDSKDQSVVNDPYSTECIDQPYVPVETSYNKKSGNVASHDIPQRGAKGRRRRGTGRRPVRPTGVVSPSLECSMNTSLPETKQTLNDDADNQVNVLSDVSSSKSDCKLPLSCPFNGCEKRFADILSMRFHFTMGHHNIQTVEMKNRRESLAEPVIDQVKWIKSEDFDNNLEISVCDISANSSPPPKLARAHCTKDRSSDSNETSLVLTNGDDIDDNIDPPKLHRVASISDSFSNANPLIDPGDSNSSKFDNNHHTTDVLDEPPTASPAYSDISDDGTVSSTTNNFPVLNLGMAAIDVQNSREGILNSSSILSNLSNQPPLPQGYIDVSRRLNLSPLILSSCSTVTGSSEPTKLYFPANLFSPTLKGVSNIFYQTASPTIKSMDKQNAESGLKPIRNNNSPTTYPFQKESPSRSLITNNNNHNTSCSSNPSVLHDLSSSQSSPSNSAPLIPSSNHDNSRQLTFLSVSPGLVMTEQNSRPSSTGSFVSNPLTFCVSRNSPVPPRPGLSDQGLLSSHNNHHPFYQHHQPSALSKSYE</sequence>
<feature type="compositionally biased region" description="Polar residues" evidence="1">
    <location>
        <begin position="884"/>
        <end position="894"/>
    </location>
</feature>
<dbReference type="Proteomes" id="UP000290809">
    <property type="component" value="Unassembled WGS sequence"/>
</dbReference>
<dbReference type="InterPro" id="IPR040010">
    <property type="entry name" value="ZN608/ZN609"/>
</dbReference>
<feature type="region of interest" description="Disordered" evidence="1">
    <location>
        <begin position="593"/>
        <end position="637"/>
    </location>
</feature>
<feature type="compositionally biased region" description="Low complexity" evidence="1">
    <location>
        <begin position="345"/>
        <end position="354"/>
    </location>
</feature>
<dbReference type="PANTHER" id="PTHR21564:SF5">
    <property type="entry name" value="SCRIBBLER, ISOFORM J"/>
    <property type="match status" value="1"/>
</dbReference>
<comment type="caution">
    <text evidence="3">The sequence shown here is derived from an EMBL/GenBank/DDBJ whole genome shotgun (WGS) entry which is preliminary data.</text>
</comment>
<dbReference type="GO" id="GO:0005634">
    <property type="term" value="C:nucleus"/>
    <property type="evidence" value="ECO:0007669"/>
    <property type="project" value="TreeGrafter"/>
</dbReference>